<evidence type="ECO:0000313" key="3">
    <source>
        <dbReference type="EMBL" id="KAJ7619612.1"/>
    </source>
</evidence>
<dbReference type="SMART" id="SM00256">
    <property type="entry name" value="FBOX"/>
    <property type="match status" value="1"/>
</dbReference>
<dbReference type="Gene3D" id="1.20.1280.50">
    <property type="match status" value="1"/>
</dbReference>
<proteinExistence type="predicted"/>
<dbReference type="AlphaFoldDB" id="A0AAD7BFM9"/>
<dbReference type="PROSITE" id="PS50181">
    <property type="entry name" value="FBOX"/>
    <property type="match status" value="1"/>
</dbReference>
<dbReference type="EMBL" id="JARKIF010000018">
    <property type="protein sequence ID" value="KAJ7619612.1"/>
    <property type="molecule type" value="Genomic_DNA"/>
</dbReference>
<dbReference type="SUPFAM" id="SSF81383">
    <property type="entry name" value="F-box domain"/>
    <property type="match status" value="1"/>
</dbReference>
<organism evidence="3 4">
    <name type="scientific">Roridomyces roridus</name>
    <dbReference type="NCBI Taxonomy" id="1738132"/>
    <lineage>
        <taxon>Eukaryota</taxon>
        <taxon>Fungi</taxon>
        <taxon>Dikarya</taxon>
        <taxon>Basidiomycota</taxon>
        <taxon>Agaricomycotina</taxon>
        <taxon>Agaricomycetes</taxon>
        <taxon>Agaricomycetidae</taxon>
        <taxon>Agaricales</taxon>
        <taxon>Marasmiineae</taxon>
        <taxon>Mycenaceae</taxon>
        <taxon>Roridomyces</taxon>
    </lineage>
</organism>
<name>A0AAD7BFM9_9AGAR</name>
<evidence type="ECO:0000256" key="1">
    <source>
        <dbReference type="SAM" id="MobiDB-lite"/>
    </source>
</evidence>
<dbReference type="InterPro" id="IPR001810">
    <property type="entry name" value="F-box_dom"/>
</dbReference>
<feature type="region of interest" description="Disordered" evidence="1">
    <location>
        <begin position="186"/>
        <end position="213"/>
    </location>
</feature>
<dbReference type="CDD" id="cd09917">
    <property type="entry name" value="F-box_SF"/>
    <property type="match status" value="1"/>
</dbReference>
<keyword evidence="4" id="KW-1185">Reference proteome</keyword>
<dbReference type="Proteomes" id="UP001221142">
    <property type="component" value="Unassembled WGS sequence"/>
</dbReference>
<evidence type="ECO:0000259" key="2">
    <source>
        <dbReference type="PROSITE" id="PS50181"/>
    </source>
</evidence>
<gene>
    <name evidence="3" type="ORF">FB45DRAFT_931205</name>
</gene>
<accession>A0AAD7BFM9</accession>
<comment type="caution">
    <text evidence="3">The sequence shown here is derived from an EMBL/GenBank/DDBJ whole genome shotgun (WGS) entry which is preliminary data.</text>
</comment>
<protein>
    <recommendedName>
        <fullName evidence="2">F-box domain-containing protein</fullName>
    </recommendedName>
</protein>
<dbReference type="Pfam" id="PF12937">
    <property type="entry name" value="F-box-like"/>
    <property type="match status" value="1"/>
</dbReference>
<reference evidence="3" key="1">
    <citation type="submission" date="2023-03" db="EMBL/GenBank/DDBJ databases">
        <title>Massive genome expansion in bonnet fungi (Mycena s.s.) driven by repeated elements and novel gene families across ecological guilds.</title>
        <authorList>
            <consortium name="Lawrence Berkeley National Laboratory"/>
            <person name="Harder C.B."/>
            <person name="Miyauchi S."/>
            <person name="Viragh M."/>
            <person name="Kuo A."/>
            <person name="Thoen E."/>
            <person name="Andreopoulos B."/>
            <person name="Lu D."/>
            <person name="Skrede I."/>
            <person name="Drula E."/>
            <person name="Henrissat B."/>
            <person name="Morin E."/>
            <person name="Kohler A."/>
            <person name="Barry K."/>
            <person name="LaButti K."/>
            <person name="Morin E."/>
            <person name="Salamov A."/>
            <person name="Lipzen A."/>
            <person name="Mereny Z."/>
            <person name="Hegedus B."/>
            <person name="Baldrian P."/>
            <person name="Stursova M."/>
            <person name="Weitz H."/>
            <person name="Taylor A."/>
            <person name="Grigoriev I.V."/>
            <person name="Nagy L.G."/>
            <person name="Martin F."/>
            <person name="Kauserud H."/>
        </authorList>
    </citation>
    <scope>NUCLEOTIDE SEQUENCE</scope>
    <source>
        <strain evidence="3">9284</strain>
    </source>
</reference>
<dbReference type="InterPro" id="IPR036047">
    <property type="entry name" value="F-box-like_dom_sf"/>
</dbReference>
<sequence>MPTLDVFPPELAAEIFTHLPLKALVAAEGVCRQWKEFVAVADIYPSRRALFRLYQKIVHDPLFHDVDSRPWLWENLRPFDRQAYLDHILAQHNYIPEDFRLWILEWPNKAVIACAWPGLSAVYCAEEADNVERFLGYNHLGCLEPQLSKIDLDLRIICSPDASSDSAVDSVSFADHQRHRRRMERLFGTHKAEDTGTDVQETDSDEPPSRPPGYYHSLETFQYSPPPRSGELELPGLLIWEECGGDQTYLALSPDSPFAVYDIFGAGVYCDGSSQHPIRKMDGSIIDQATCFRSMRQSVDPWTEEDEAKYVMAHI</sequence>
<evidence type="ECO:0000313" key="4">
    <source>
        <dbReference type="Proteomes" id="UP001221142"/>
    </source>
</evidence>
<feature type="domain" description="F-box" evidence="2">
    <location>
        <begin position="1"/>
        <end position="47"/>
    </location>
</feature>